<keyword evidence="3" id="KW-1185">Reference proteome</keyword>
<evidence type="ECO:0000313" key="3">
    <source>
        <dbReference type="Proteomes" id="UP001283361"/>
    </source>
</evidence>
<accession>A0AAE0YH41</accession>
<dbReference type="EMBL" id="JAWDGP010006203">
    <property type="protein sequence ID" value="KAK3745645.1"/>
    <property type="molecule type" value="Genomic_DNA"/>
</dbReference>
<name>A0AAE0YH41_9GAST</name>
<gene>
    <name evidence="2" type="ORF">RRG08_015433</name>
</gene>
<dbReference type="Gene3D" id="1.10.287.1490">
    <property type="match status" value="1"/>
</dbReference>
<sequence length="333" mass="37253">MANGSGLDHTAGRFAPISAYIQDFTKENTATMMLDFFGLNQDLAGRLHTVSKEGCSYKLSALFRPDIFSSNDSVLVSLDSLSGGTQLVERAARSADPVGAPSPPPLSGQRSVLMTTGDDRSVPRAVRYLEWSGSARIIAPDDWTFPRQVLADGLFYWLKPEWNQPISGRGSRSIQQRAVGEAARGNRWSGMGEPDGWRDKLESSRDKLESSRDKLESSRDKLESSRDKLQSSRDKLESSRDKLESSRDKLESSRDKLESSRDKLESSRDKLESSRDKLESSRDKLESSRDKLESSRDKLESSRDKLESSRDKLESSRDKLESSRDKLESSIST</sequence>
<feature type="compositionally biased region" description="Basic and acidic residues" evidence="1">
    <location>
        <begin position="195"/>
        <end position="333"/>
    </location>
</feature>
<evidence type="ECO:0000256" key="1">
    <source>
        <dbReference type="SAM" id="MobiDB-lite"/>
    </source>
</evidence>
<evidence type="ECO:0000313" key="2">
    <source>
        <dbReference type="EMBL" id="KAK3745645.1"/>
    </source>
</evidence>
<protein>
    <submittedName>
        <fullName evidence="2">Uncharacterized protein</fullName>
    </submittedName>
</protein>
<feature type="region of interest" description="Disordered" evidence="1">
    <location>
        <begin position="94"/>
        <end position="113"/>
    </location>
</feature>
<dbReference type="AlphaFoldDB" id="A0AAE0YH41"/>
<organism evidence="2 3">
    <name type="scientific">Elysia crispata</name>
    <name type="common">lettuce slug</name>
    <dbReference type="NCBI Taxonomy" id="231223"/>
    <lineage>
        <taxon>Eukaryota</taxon>
        <taxon>Metazoa</taxon>
        <taxon>Spiralia</taxon>
        <taxon>Lophotrochozoa</taxon>
        <taxon>Mollusca</taxon>
        <taxon>Gastropoda</taxon>
        <taxon>Heterobranchia</taxon>
        <taxon>Euthyneura</taxon>
        <taxon>Panpulmonata</taxon>
        <taxon>Sacoglossa</taxon>
        <taxon>Placobranchoidea</taxon>
        <taxon>Plakobranchidae</taxon>
        <taxon>Elysia</taxon>
    </lineage>
</organism>
<dbReference type="SUPFAM" id="SSF57997">
    <property type="entry name" value="Tropomyosin"/>
    <property type="match status" value="1"/>
</dbReference>
<reference evidence="2" key="1">
    <citation type="journal article" date="2023" name="G3 (Bethesda)">
        <title>A reference genome for the long-term kleptoplast-retaining sea slug Elysia crispata morphotype clarki.</title>
        <authorList>
            <person name="Eastman K.E."/>
            <person name="Pendleton A.L."/>
            <person name="Shaikh M.A."/>
            <person name="Suttiyut T."/>
            <person name="Ogas R."/>
            <person name="Tomko P."/>
            <person name="Gavelis G."/>
            <person name="Widhalm J.R."/>
            <person name="Wisecaver J.H."/>
        </authorList>
    </citation>
    <scope>NUCLEOTIDE SEQUENCE</scope>
    <source>
        <strain evidence="2">ECLA1</strain>
    </source>
</reference>
<feature type="region of interest" description="Disordered" evidence="1">
    <location>
        <begin position="180"/>
        <end position="333"/>
    </location>
</feature>
<proteinExistence type="predicted"/>
<dbReference type="Proteomes" id="UP001283361">
    <property type="component" value="Unassembled WGS sequence"/>
</dbReference>
<comment type="caution">
    <text evidence="2">The sequence shown here is derived from an EMBL/GenBank/DDBJ whole genome shotgun (WGS) entry which is preliminary data.</text>
</comment>